<feature type="compositionally biased region" description="Basic and acidic residues" evidence="1">
    <location>
        <begin position="102"/>
        <end position="111"/>
    </location>
</feature>
<comment type="caution">
    <text evidence="2">The sequence shown here is derived from an EMBL/GenBank/DDBJ whole genome shotgun (WGS) entry which is preliminary data.</text>
</comment>
<organism evidence="2 3">
    <name type="scientific">Apolygus lucorum</name>
    <name type="common">Small green plant bug</name>
    <name type="synonym">Lygocoris lucorum</name>
    <dbReference type="NCBI Taxonomy" id="248454"/>
    <lineage>
        <taxon>Eukaryota</taxon>
        <taxon>Metazoa</taxon>
        <taxon>Ecdysozoa</taxon>
        <taxon>Arthropoda</taxon>
        <taxon>Hexapoda</taxon>
        <taxon>Insecta</taxon>
        <taxon>Pterygota</taxon>
        <taxon>Neoptera</taxon>
        <taxon>Paraneoptera</taxon>
        <taxon>Hemiptera</taxon>
        <taxon>Heteroptera</taxon>
        <taxon>Panheteroptera</taxon>
        <taxon>Cimicomorpha</taxon>
        <taxon>Miridae</taxon>
        <taxon>Mirini</taxon>
        <taxon>Apolygus</taxon>
    </lineage>
</organism>
<proteinExistence type="predicted"/>
<dbReference type="EMBL" id="WIXP02000001">
    <property type="protein sequence ID" value="KAF6216573.1"/>
    <property type="molecule type" value="Genomic_DNA"/>
</dbReference>
<feature type="region of interest" description="Disordered" evidence="1">
    <location>
        <begin position="46"/>
        <end position="156"/>
    </location>
</feature>
<gene>
    <name evidence="2" type="ORF">GE061_000916</name>
</gene>
<evidence type="ECO:0000256" key="1">
    <source>
        <dbReference type="SAM" id="MobiDB-lite"/>
    </source>
</evidence>
<name>A0A6A4KKN8_APOLU</name>
<dbReference type="Proteomes" id="UP000466442">
    <property type="component" value="Linkage Group LG1"/>
</dbReference>
<evidence type="ECO:0000313" key="3">
    <source>
        <dbReference type="Proteomes" id="UP000466442"/>
    </source>
</evidence>
<accession>A0A6A4KKN8</accession>
<reference evidence="2" key="1">
    <citation type="journal article" date="2021" name="Mol. Ecol. Resour.">
        <title>Apolygus lucorum genome provides insights into omnivorousness and mesophyll feeding.</title>
        <authorList>
            <person name="Liu Y."/>
            <person name="Liu H."/>
            <person name="Wang H."/>
            <person name="Huang T."/>
            <person name="Liu B."/>
            <person name="Yang B."/>
            <person name="Yin L."/>
            <person name="Li B."/>
            <person name="Zhang Y."/>
            <person name="Zhang S."/>
            <person name="Jiang F."/>
            <person name="Zhang X."/>
            <person name="Ren Y."/>
            <person name="Wang B."/>
            <person name="Wang S."/>
            <person name="Lu Y."/>
            <person name="Wu K."/>
            <person name="Fan W."/>
            <person name="Wang G."/>
        </authorList>
    </citation>
    <scope>NUCLEOTIDE SEQUENCE</scope>
    <source>
        <strain evidence="2">12Hb</strain>
    </source>
</reference>
<dbReference type="AlphaFoldDB" id="A0A6A4KKN8"/>
<protein>
    <submittedName>
        <fullName evidence="2">Uncharacterized protein</fullName>
    </submittedName>
</protein>
<sequence>MASALLHMNLAQLKNDGVLGMDSEQVFNRETFNNRFGNDIKQVKRDHDDDLDRCQVKKRRKQSKPIRIASTESLSDETEGNGRAEKSSEDFSSEGCEQINQNDEKSCKNESDGDGSSEENGHEPFFSESEVKKEFSYPLNLSHPKSPSPKDSIESFPVSSCEEKNWYKPPESVTTSSLYPLSFIGPFFA</sequence>
<feature type="compositionally biased region" description="Basic and acidic residues" evidence="1">
    <location>
        <begin position="46"/>
        <end position="55"/>
    </location>
</feature>
<feature type="compositionally biased region" description="Basic and acidic residues" evidence="1">
    <location>
        <begin position="80"/>
        <end position="89"/>
    </location>
</feature>
<evidence type="ECO:0000313" key="2">
    <source>
        <dbReference type="EMBL" id="KAF6216573.1"/>
    </source>
</evidence>
<keyword evidence="3" id="KW-1185">Reference proteome</keyword>